<name>A0A9D1K3A8_9BACT</name>
<dbReference type="InterPro" id="IPR013785">
    <property type="entry name" value="Aldolase_TIM"/>
</dbReference>
<dbReference type="EMBL" id="DVJO01000041">
    <property type="protein sequence ID" value="HIS82311.1"/>
    <property type="molecule type" value="Genomic_DNA"/>
</dbReference>
<dbReference type="PANTHER" id="PTHR36895:SF1">
    <property type="entry name" value="YCF23 PROTEIN"/>
    <property type="match status" value="1"/>
</dbReference>
<dbReference type="PANTHER" id="PTHR36895">
    <property type="match status" value="1"/>
</dbReference>
<dbReference type="Pfam" id="PF04481">
    <property type="entry name" value="DUF561"/>
    <property type="match status" value="1"/>
</dbReference>
<dbReference type="Gene3D" id="3.20.20.70">
    <property type="entry name" value="Aldolase class I"/>
    <property type="match status" value="1"/>
</dbReference>
<organism evidence="1 2">
    <name type="scientific">Candidatus Scatenecus faecavium</name>
    <dbReference type="NCBI Taxonomy" id="2840915"/>
    <lineage>
        <taxon>Bacteria</taxon>
        <taxon>Candidatus Scatenecus</taxon>
    </lineage>
</organism>
<dbReference type="SUPFAM" id="SSF51569">
    <property type="entry name" value="Aldolase"/>
    <property type="match status" value="1"/>
</dbReference>
<comment type="caution">
    <text evidence="1">The sequence shown here is derived from an EMBL/GenBank/DDBJ whole genome shotgun (WGS) entry which is preliminary data.</text>
</comment>
<sequence>MKRIDLFKRHMEEKRAVKVIAGIDNFDMESVKKVVTAADQTGASAVDICADENIIKAVREMTDMPVFVSSIVPSELARAVELGADAIELGNFDVLYKAGKTFTANEVLELAKETLALLKGEKVFFCVTIPGEIDINEQIALARELEAMGIDLIQTEGHFSKAEQANGVRGLMERVELTISNTIELVRNVDIPVMTATGINPTTAPFAFAAGACAIGCGSCINKLSSEIAMIATSKQLVEIAAKNAEKTMQLV</sequence>
<dbReference type="AlphaFoldDB" id="A0A9D1K3A8"/>
<reference evidence="1" key="1">
    <citation type="submission" date="2020-10" db="EMBL/GenBank/DDBJ databases">
        <authorList>
            <person name="Gilroy R."/>
        </authorList>
    </citation>
    <scope>NUCLEOTIDE SEQUENCE</scope>
    <source>
        <strain evidence="1">CHK152-2994</strain>
    </source>
</reference>
<evidence type="ECO:0000313" key="1">
    <source>
        <dbReference type="EMBL" id="HIS82311.1"/>
    </source>
</evidence>
<protein>
    <submittedName>
        <fullName evidence="1">DUF561 domain-containing protein</fullName>
    </submittedName>
</protein>
<proteinExistence type="predicted"/>
<dbReference type="InterPro" id="IPR007570">
    <property type="entry name" value="Uncharacterised_Ycf23"/>
</dbReference>
<evidence type="ECO:0000313" key="2">
    <source>
        <dbReference type="Proteomes" id="UP000824139"/>
    </source>
</evidence>
<gene>
    <name evidence="1" type="ORF">IAD41_01725</name>
</gene>
<accession>A0A9D1K3A8</accession>
<reference evidence="1" key="2">
    <citation type="journal article" date="2021" name="PeerJ">
        <title>Extensive microbial diversity within the chicken gut microbiome revealed by metagenomics and culture.</title>
        <authorList>
            <person name="Gilroy R."/>
            <person name="Ravi A."/>
            <person name="Getino M."/>
            <person name="Pursley I."/>
            <person name="Horton D.L."/>
            <person name="Alikhan N.F."/>
            <person name="Baker D."/>
            <person name="Gharbi K."/>
            <person name="Hall N."/>
            <person name="Watson M."/>
            <person name="Adriaenssens E.M."/>
            <person name="Foster-Nyarko E."/>
            <person name="Jarju S."/>
            <person name="Secka A."/>
            <person name="Antonio M."/>
            <person name="Oren A."/>
            <person name="Chaudhuri R.R."/>
            <person name="La Ragione R."/>
            <person name="Hildebrand F."/>
            <person name="Pallen M.J."/>
        </authorList>
    </citation>
    <scope>NUCLEOTIDE SEQUENCE</scope>
    <source>
        <strain evidence="1">CHK152-2994</strain>
    </source>
</reference>
<dbReference type="Proteomes" id="UP000824139">
    <property type="component" value="Unassembled WGS sequence"/>
</dbReference>